<feature type="domain" description="Heterokaryon incompatibility" evidence="2">
    <location>
        <begin position="82"/>
        <end position="229"/>
    </location>
</feature>
<gene>
    <name evidence="3" type="ORF">DM02DRAFT_616877</name>
</gene>
<dbReference type="Pfam" id="PF06985">
    <property type="entry name" value="HET"/>
    <property type="match status" value="1"/>
</dbReference>
<dbReference type="Pfam" id="PF26639">
    <property type="entry name" value="Het-6_barrel"/>
    <property type="match status" value="1"/>
</dbReference>
<organism evidence="3 4">
    <name type="scientific">Periconia macrospinosa</name>
    <dbReference type="NCBI Taxonomy" id="97972"/>
    <lineage>
        <taxon>Eukaryota</taxon>
        <taxon>Fungi</taxon>
        <taxon>Dikarya</taxon>
        <taxon>Ascomycota</taxon>
        <taxon>Pezizomycotina</taxon>
        <taxon>Dothideomycetes</taxon>
        <taxon>Pleosporomycetidae</taxon>
        <taxon>Pleosporales</taxon>
        <taxon>Massarineae</taxon>
        <taxon>Periconiaceae</taxon>
        <taxon>Periconia</taxon>
    </lineage>
</organism>
<proteinExistence type="predicted"/>
<protein>
    <submittedName>
        <fullName evidence="3">HET-domain-containing protein</fullName>
    </submittedName>
</protein>
<evidence type="ECO:0000256" key="1">
    <source>
        <dbReference type="SAM" id="MobiDB-lite"/>
    </source>
</evidence>
<dbReference type="Proteomes" id="UP000244855">
    <property type="component" value="Unassembled WGS sequence"/>
</dbReference>
<dbReference type="EMBL" id="KZ805450">
    <property type="protein sequence ID" value="PVH96922.1"/>
    <property type="molecule type" value="Genomic_DNA"/>
</dbReference>
<dbReference type="PANTHER" id="PTHR24148">
    <property type="entry name" value="ANKYRIN REPEAT DOMAIN-CONTAINING PROTEIN 39 HOMOLOG-RELATED"/>
    <property type="match status" value="1"/>
</dbReference>
<evidence type="ECO:0000259" key="2">
    <source>
        <dbReference type="Pfam" id="PF06985"/>
    </source>
</evidence>
<reference evidence="3 4" key="1">
    <citation type="journal article" date="2018" name="Sci. Rep.">
        <title>Comparative genomics provides insights into the lifestyle and reveals functional heterogeneity of dark septate endophytic fungi.</title>
        <authorList>
            <person name="Knapp D.G."/>
            <person name="Nemeth J.B."/>
            <person name="Barry K."/>
            <person name="Hainaut M."/>
            <person name="Henrissat B."/>
            <person name="Johnson J."/>
            <person name="Kuo A."/>
            <person name="Lim J.H.P."/>
            <person name="Lipzen A."/>
            <person name="Nolan M."/>
            <person name="Ohm R.A."/>
            <person name="Tamas L."/>
            <person name="Grigoriev I.V."/>
            <person name="Spatafora J.W."/>
            <person name="Nagy L.G."/>
            <person name="Kovacs G.M."/>
        </authorList>
    </citation>
    <scope>NUCLEOTIDE SEQUENCE [LARGE SCALE GENOMIC DNA]</scope>
    <source>
        <strain evidence="3 4">DSE2036</strain>
    </source>
</reference>
<dbReference type="STRING" id="97972.A0A2V1DFP7"/>
<dbReference type="OrthoDB" id="3553147at2759"/>
<feature type="compositionally biased region" description="Polar residues" evidence="1">
    <location>
        <begin position="1"/>
        <end position="13"/>
    </location>
</feature>
<keyword evidence="4" id="KW-1185">Reference proteome</keyword>
<sequence>MEDSQNPPVQGSQAAVVIPEQSDVTQPGPDKREFQPYGLDQPLYFPLLEGQVIRLIELSPGAWNDPISIRLLIAELHNAPEYDALSYVWGNPANTVPISCNGREFQVTPSLYAAFKRIRLTYRPRIVWADAICINQSNTKEKSHHVAFMSEVYRRAHKVLICMGRDTEGAAEDVASLVDDVTKLIANYKSIADMPVLEATDALCSDVRWKSMAKFQNLPWFTRAWVVQEVGLAKDPRVLYGPVEFSYRDLMKVAAWTMRRAPNLDTRAGVSFYSIHVDWENWMDDWRDTATYPENNIVDLFNQARWLGCSNPRDHIYSLLGHPLARLEDGTGLIMDPDYEKDHMQVWFELAVRLLGRHGLSILSPVEHNEDHLKTDYPSWVPWCWPEEYTSCTLGAYYGFFYRADGGVLSAPSGRKPAVDDLRQLHAQGVSFDVVKNSFAFTADDLASSPEKLRSMAASVREGPTQSDMGSTLALRSIWQQAWQLGETSTSAYGDAWLDAFSLTLIAGITTYDSAEDDMERHRRDFQAYFRLWLQANYDLQSPDIETGLKSLGGVESTTETDAGDPERYYVDYKLMSEGRSFFFTKKGYFGLGPCITKPGDFICTLFGAKCPFVLREQDPQAGRGRRYKLVQDGYVHGIMRGEAMKPFKAGEVQEESFTIC</sequence>
<dbReference type="InterPro" id="IPR010730">
    <property type="entry name" value="HET"/>
</dbReference>
<name>A0A2V1DFP7_9PLEO</name>
<dbReference type="PANTHER" id="PTHR24148:SF64">
    <property type="entry name" value="HETEROKARYON INCOMPATIBILITY DOMAIN-CONTAINING PROTEIN"/>
    <property type="match status" value="1"/>
</dbReference>
<dbReference type="AlphaFoldDB" id="A0A2V1DFP7"/>
<evidence type="ECO:0000313" key="4">
    <source>
        <dbReference type="Proteomes" id="UP000244855"/>
    </source>
</evidence>
<accession>A0A2V1DFP7</accession>
<dbReference type="InterPro" id="IPR052895">
    <property type="entry name" value="HetReg/Transcr_Mod"/>
</dbReference>
<feature type="region of interest" description="Disordered" evidence="1">
    <location>
        <begin position="1"/>
        <end position="33"/>
    </location>
</feature>
<evidence type="ECO:0000313" key="3">
    <source>
        <dbReference type="EMBL" id="PVH96922.1"/>
    </source>
</evidence>